<dbReference type="PANTHER" id="PTHR13073:SF0">
    <property type="entry name" value="BIOGENESIS OF LYSOSOME-RELATED ORGANELLES COMPLEX 1 SUBUNIT 1"/>
    <property type="match status" value="1"/>
</dbReference>
<comment type="similarity">
    <text evidence="1">Belongs to the BLOC1S1 family.</text>
</comment>
<sequence>MSSSAHQHQPPPSLSLSTSPRQTMATTATSTATATSTSRSASPPTSLSHHSLQQHQQLQQNQQDHHHQTQTQPQPQQQQQHPSPPLAPLYPHLPSPSSERHVAEARAAVVASIGNMLDSQLQTRASVLHDNAAALDRQERDVLAATEGLRRERERLAREADAAARKVKELGNVQNWAEVLERGFLVLEETVRLANGGSDRGDGGEDGDEDGSGGGSSCSCSCSECGREDHGHVGPEDMDLDADGDVNGGQGGPHGKDAETDAMAVDADGTRSAWSDTSRSLMEPESSTGTGRAKGSDTASLSTGSSSKDVT</sequence>
<feature type="compositionally biased region" description="Low complexity" evidence="4">
    <location>
        <begin position="296"/>
        <end position="311"/>
    </location>
</feature>
<keyword evidence="3" id="KW-0175">Coiled coil</keyword>
<dbReference type="Proteomes" id="UP000078240">
    <property type="component" value="Unassembled WGS sequence"/>
</dbReference>
<dbReference type="GO" id="GO:0031083">
    <property type="term" value="C:BLOC-1 complex"/>
    <property type="evidence" value="ECO:0007669"/>
    <property type="project" value="InterPro"/>
</dbReference>
<proteinExistence type="inferred from homology"/>
<feature type="compositionally biased region" description="Basic and acidic residues" evidence="4">
    <location>
        <begin position="225"/>
        <end position="235"/>
    </location>
</feature>
<evidence type="ECO:0000256" key="3">
    <source>
        <dbReference type="SAM" id="Coils"/>
    </source>
</evidence>
<name>A0A179GS51_PURLI</name>
<evidence type="ECO:0000256" key="2">
    <source>
        <dbReference type="ARBA" id="ARBA00019577"/>
    </source>
</evidence>
<organism evidence="5 6">
    <name type="scientific">Purpureocillium lilacinum</name>
    <name type="common">Paecilomyces lilacinus</name>
    <dbReference type="NCBI Taxonomy" id="33203"/>
    <lineage>
        <taxon>Eukaryota</taxon>
        <taxon>Fungi</taxon>
        <taxon>Dikarya</taxon>
        <taxon>Ascomycota</taxon>
        <taxon>Pezizomycotina</taxon>
        <taxon>Sordariomycetes</taxon>
        <taxon>Hypocreomycetidae</taxon>
        <taxon>Hypocreales</taxon>
        <taxon>Ophiocordycipitaceae</taxon>
        <taxon>Purpureocillium</taxon>
    </lineage>
</organism>
<evidence type="ECO:0000256" key="1">
    <source>
        <dbReference type="ARBA" id="ARBA00007133"/>
    </source>
</evidence>
<evidence type="ECO:0000313" key="5">
    <source>
        <dbReference type="EMBL" id="OAQ79949.1"/>
    </source>
</evidence>
<dbReference type="AlphaFoldDB" id="A0A179GS51"/>
<gene>
    <name evidence="5" type="ORF">VFPBJ_05534</name>
</gene>
<accession>A0A179GS51</accession>
<dbReference type="InterPro" id="IPR009395">
    <property type="entry name" value="BLOC1S1"/>
</dbReference>
<evidence type="ECO:0000313" key="6">
    <source>
        <dbReference type="Proteomes" id="UP000078240"/>
    </source>
</evidence>
<dbReference type="GO" id="GO:0016197">
    <property type="term" value="P:endosomal transport"/>
    <property type="evidence" value="ECO:0007669"/>
    <property type="project" value="TreeGrafter"/>
</dbReference>
<feature type="compositionally biased region" description="Low complexity" evidence="4">
    <location>
        <begin position="69"/>
        <end position="81"/>
    </location>
</feature>
<feature type="region of interest" description="Disordered" evidence="4">
    <location>
        <begin position="1"/>
        <end position="103"/>
    </location>
</feature>
<dbReference type="Pfam" id="PF06320">
    <property type="entry name" value="GCN5L1"/>
    <property type="match status" value="1"/>
</dbReference>
<dbReference type="PANTHER" id="PTHR13073">
    <property type="entry name" value="BLOC-1 COMPLEX SUBUNIT 1"/>
    <property type="match status" value="1"/>
</dbReference>
<feature type="compositionally biased region" description="Low complexity" evidence="4">
    <location>
        <begin position="1"/>
        <end position="62"/>
    </location>
</feature>
<reference evidence="5 6" key="1">
    <citation type="submission" date="2016-01" db="EMBL/GenBank/DDBJ databases">
        <title>Biosynthesis of antibiotic leucinostatins and their inhibition on Phytophthora in bio-control Purpureocillium lilacinum.</title>
        <authorList>
            <person name="Wang G."/>
            <person name="Liu Z."/>
            <person name="Lin R."/>
            <person name="Li E."/>
            <person name="Mao Z."/>
            <person name="Ling J."/>
            <person name="Yin W."/>
            <person name="Xie B."/>
        </authorList>
    </citation>
    <scope>NUCLEOTIDE SEQUENCE [LARGE SCALE GENOMIC DNA]</scope>
    <source>
        <strain evidence="5">PLBJ-1</strain>
    </source>
</reference>
<dbReference type="EMBL" id="LSBH01000004">
    <property type="protein sequence ID" value="OAQ79949.1"/>
    <property type="molecule type" value="Genomic_DNA"/>
</dbReference>
<feature type="region of interest" description="Disordered" evidence="4">
    <location>
        <begin position="194"/>
        <end position="311"/>
    </location>
</feature>
<feature type="coiled-coil region" evidence="3">
    <location>
        <begin position="146"/>
        <end position="173"/>
    </location>
</feature>
<feature type="compositionally biased region" description="Polar residues" evidence="4">
    <location>
        <begin position="272"/>
        <end position="290"/>
    </location>
</feature>
<comment type="caution">
    <text evidence="5">The sequence shown here is derived from an EMBL/GenBank/DDBJ whole genome shotgun (WGS) entry which is preliminary data.</text>
</comment>
<evidence type="ECO:0000256" key="4">
    <source>
        <dbReference type="SAM" id="MobiDB-lite"/>
    </source>
</evidence>
<protein>
    <recommendedName>
        <fullName evidence="2">Biogenesis of lysosome-related organelles complex 1 subunit 1</fullName>
    </recommendedName>
</protein>
<feature type="compositionally biased region" description="Pro residues" evidence="4">
    <location>
        <begin position="82"/>
        <end position="94"/>
    </location>
</feature>